<reference evidence="1 2" key="1">
    <citation type="submission" date="2022-05" db="EMBL/GenBank/DDBJ databases">
        <authorList>
            <consortium name="Genoscope - CEA"/>
            <person name="William W."/>
        </authorList>
    </citation>
    <scope>NUCLEOTIDE SEQUENCE [LARGE SCALE GENOMIC DNA]</scope>
</reference>
<dbReference type="EMBL" id="CALNXJ010000016">
    <property type="protein sequence ID" value="CAH3118383.1"/>
    <property type="molecule type" value="Genomic_DNA"/>
</dbReference>
<feature type="non-terminal residue" evidence="1">
    <location>
        <position position="141"/>
    </location>
</feature>
<organism evidence="1 2">
    <name type="scientific">Pocillopora meandrina</name>
    <dbReference type="NCBI Taxonomy" id="46732"/>
    <lineage>
        <taxon>Eukaryota</taxon>
        <taxon>Metazoa</taxon>
        <taxon>Cnidaria</taxon>
        <taxon>Anthozoa</taxon>
        <taxon>Hexacorallia</taxon>
        <taxon>Scleractinia</taxon>
        <taxon>Astrocoeniina</taxon>
        <taxon>Pocilloporidae</taxon>
        <taxon>Pocillopora</taxon>
    </lineage>
</organism>
<name>A0AAU9WLU8_9CNID</name>
<sequence>MALLPLKKQAFGISWHANNSTPWRLFCRFSFFLPNLHLYFLHLVHRHRSPTGAVSFGSLRRNSPKYLWGGKLTLFRVEGQSSCALLYVNKPKCYPFNMAGYHDSKGLHLCELLETDKYRTESGKFHDNVMISVLRYYFFIY</sequence>
<protein>
    <submittedName>
        <fullName evidence="1">Uncharacterized protein</fullName>
    </submittedName>
</protein>
<dbReference type="AlphaFoldDB" id="A0AAU9WLU8"/>
<evidence type="ECO:0000313" key="1">
    <source>
        <dbReference type="EMBL" id="CAH3118383.1"/>
    </source>
</evidence>
<proteinExistence type="predicted"/>
<keyword evidence="2" id="KW-1185">Reference proteome</keyword>
<evidence type="ECO:0000313" key="2">
    <source>
        <dbReference type="Proteomes" id="UP001159428"/>
    </source>
</evidence>
<comment type="caution">
    <text evidence="1">The sequence shown here is derived from an EMBL/GenBank/DDBJ whole genome shotgun (WGS) entry which is preliminary data.</text>
</comment>
<dbReference type="Proteomes" id="UP001159428">
    <property type="component" value="Unassembled WGS sequence"/>
</dbReference>
<accession>A0AAU9WLU8</accession>
<gene>
    <name evidence="1" type="ORF">PMEA_00007316</name>
</gene>